<sequence>MNTDSPFHRNFDSLEEFVDAVSDRLQCPVTLEDANHHLLAYSSHHDSTDEARISTIISRRVPEKVINRFWKEGIIPKLNQTDEPLVIKPIEDIGLGNRVAISIRRKEEVLGYIWVIDLEGSLTEEDLEDLTLAASKAKNQLQQLNRLRKNKEKNHGELLWQIVTGEAGTHKEIQAQLREIGITTDRSLAVVSFRTQHLDDSLRKKLAYAAQTSQKVEMLIQTFDHDTSLFLVSPRKEGDYEREVLEFSRTLQRRIQGDLDIWSGCGSAVTDYGSLPASYEEAVKVAELKQRFPDELKEVHFFHELGVFRYIDLLERSGKLQELHENPAITKLKNYDREQNSSLLETLEAFLYKDGNMNETAKLLHCHVNTLNYRLKRIQEISGVKLKDPVQKLGLYLDLKLSKHVR</sequence>
<dbReference type="Gene3D" id="3.30.450.40">
    <property type="match status" value="1"/>
</dbReference>
<feature type="domain" description="CdaR GGDEF-like" evidence="4">
    <location>
        <begin position="169"/>
        <end position="287"/>
    </location>
</feature>
<dbReference type="RefSeq" id="WP_090842779.1">
    <property type="nucleotide sequence ID" value="NZ_FNIL01000005.1"/>
</dbReference>
<evidence type="ECO:0000256" key="2">
    <source>
        <dbReference type="SAM" id="Coils"/>
    </source>
</evidence>
<dbReference type="Gene3D" id="1.10.10.2840">
    <property type="entry name" value="PucR C-terminal helix-turn-helix domain"/>
    <property type="match status" value="1"/>
</dbReference>
<dbReference type="InterPro" id="IPR025736">
    <property type="entry name" value="PucR_C-HTH_dom"/>
</dbReference>
<dbReference type="PANTHER" id="PTHR33744:SF1">
    <property type="entry name" value="DNA-BINDING TRANSCRIPTIONAL ACTIVATOR ADER"/>
    <property type="match status" value="1"/>
</dbReference>
<dbReference type="PANTHER" id="PTHR33744">
    <property type="entry name" value="CARBOHYDRATE DIACID REGULATOR"/>
    <property type="match status" value="1"/>
</dbReference>
<protein>
    <submittedName>
        <fullName evidence="5">DNA-binding transcriptional regulator, PucR family</fullName>
    </submittedName>
</protein>
<dbReference type="AlphaFoldDB" id="A0A1H0FRG8"/>
<organism evidence="5 6">
    <name type="scientific">Alkalicoccus daliensis</name>
    <dbReference type="NCBI Taxonomy" id="745820"/>
    <lineage>
        <taxon>Bacteria</taxon>
        <taxon>Bacillati</taxon>
        <taxon>Bacillota</taxon>
        <taxon>Bacilli</taxon>
        <taxon>Bacillales</taxon>
        <taxon>Bacillaceae</taxon>
        <taxon>Alkalicoccus</taxon>
    </lineage>
</organism>
<dbReference type="InterPro" id="IPR042070">
    <property type="entry name" value="PucR_C-HTH_sf"/>
</dbReference>
<dbReference type="InterPro" id="IPR041522">
    <property type="entry name" value="CdaR_GGDEF"/>
</dbReference>
<dbReference type="OrthoDB" id="9792148at2"/>
<feature type="domain" description="PucR C-terminal helix-turn-helix" evidence="3">
    <location>
        <begin position="343"/>
        <end position="400"/>
    </location>
</feature>
<gene>
    <name evidence="5" type="ORF">SAMN04488053_10553</name>
</gene>
<evidence type="ECO:0000259" key="3">
    <source>
        <dbReference type="Pfam" id="PF13556"/>
    </source>
</evidence>
<dbReference type="GO" id="GO:0003677">
    <property type="term" value="F:DNA binding"/>
    <property type="evidence" value="ECO:0007669"/>
    <property type="project" value="UniProtKB-KW"/>
</dbReference>
<evidence type="ECO:0000256" key="1">
    <source>
        <dbReference type="ARBA" id="ARBA00006754"/>
    </source>
</evidence>
<proteinExistence type="inferred from homology"/>
<feature type="coiled-coil region" evidence="2">
    <location>
        <begin position="127"/>
        <end position="154"/>
    </location>
</feature>
<dbReference type="InterPro" id="IPR051448">
    <property type="entry name" value="CdaR-like_regulators"/>
</dbReference>
<dbReference type="InterPro" id="IPR029016">
    <property type="entry name" value="GAF-like_dom_sf"/>
</dbReference>
<evidence type="ECO:0000259" key="4">
    <source>
        <dbReference type="Pfam" id="PF17853"/>
    </source>
</evidence>
<name>A0A1H0FRG8_9BACI</name>
<comment type="similarity">
    <text evidence="1">Belongs to the CdaR family.</text>
</comment>
<reference evidence="6" key="1">
    <citation type="submission" date="2016-10" db="EMBL/GenBank/DDBJ databases">
        <authorList>
            <person name="Varghese N."/>
            <person name="Submissions S."/>
        </authorList>
    </citation>
    <scope>NUCLEOTIDE SEQUENCE [LARGE SCALE GENOMIC DNA]</scope>
    <source>
        <strain evidence="6">CGMCC 1.10369</strain>
    </source>
</reference>
<keyword evidence="5" id="KW-0238">DNA-binding</keyword>
<dbReference type="Pfam" id="PF13556">
    <property type="entry name" value="HTH_30"/>
    <property type="match status" value="1"/>
</dbReference>
<keyword evidence="6" id="KW-1185">Reference proteome</keyword>
<dbReference type="STRING" id="745820.SAMN04488053_10553"/>
<evidence type="ECO:0000313" key="6">
    <source>
        <dbReference type="Proteomes" id="UP000198778"/>
    </source>
</evidence>
<dbReference type="Proteomes" id="UP000198778">
    <property type="component" value="Unassembled WGS sequence"/>
</dbReference>
<dbReference type="Pfam" id="PF17853">
    <property type="entry name" value="GGDEF_2"/>
    <property type="match status" value="1"/>
</dbReference>
<dbReference type="EMBL" id="FNIL01000005">
    <property type="protein sequence ID" value="SDN97240.1"/>
    <property type="molecule type" value="Genomic_DNA"/>
</dbReference>
<evidence type="ECO:0000313" key="5">
    <source>
        <dbReference type="EMBL" id="SDN97240.1"/>
    </source>
</evidence>
<accession>A0A1H0FRG8</accession>
<keyword evidence="2" id="KW-0175">Coiled coil</keyword>